<feature type="binding site" evidence="8">
    <location>
        <position position="122"/>
    </location>
    <ligand>
        <name>ATP</name>
        <dbReference type="ChEBI" id="CHEBI:30616"/>
    </ligand>
</feature>
<dbReference type="EMBL" id="JAVRHV010000003">
    <property type="protein sequence ID" value="MDT0553041.1"/>
    <property type="molecule type" value="Genomic_DNA"/>
</dbReference>
<feature type="binding site" evidence="8">
    <location>
        <position position="103"/>
    </location>
    <ligand>
        <name>ATP</name>
        <dbReference type="ChEBI" id="CHEBI:30616"/>
    </ligand>
</feature>
<keyword evidence="4 8" id="KW-0479">Metal-binding</keyword>
<keyword evidence="3 8" id="KW-0548">Nucleotidyltransferase</keyword>
<feature type="active site" description="Proton acceptor" evidence="8">
    <location>
        <position position="269"/>
    </location>
</feature>
<dbReference type="PANTHER" id="PTHR32057">
    <property type="entry name" value="PROTEIN ADENYLYLTRANSFERASE SELO, MITOCHONDRIAL"/>
    <property type="match status" value="1"/>
</dbReference>
<sequence length="525" mass="60317">MNLKINNTFSKKLPADTNLENFPRQVSNACFSYVNPTEPLKPELVHVATELAKELGISNEEINSEEFLNVFSGKKLLKNTRPYAMCYAGHQFGNWAGQLGDGRAINLAEIEHDNKQWSIQLKGSGRTPYSRSADGLAVLRSSIREHLCSEAMDYLGVPTTRSLSLSLSGNQVLRDIMYNGNAAHEKGAIVCRVAPSFIRFGSFEIFASKGDVETLRKLTDYTINEFYPQFESGTKKGYLNFFEKVAENTLDMIVHWQRVGFVHGVMNTDNMSILGLTIDYGPYGWLEGYDPDWTPNTTDNQSRRYRYGNQPQIALWNLYKLANALYPLIEEAEGLEKILNNYQTNFEHEYLQMMRSKLGLLKEGDSDKELIESLESTLSLAETDMTIFFRNLAKIPKDLKFDEDDLSSLNYVIDAFYKPEELEEAVQEKWKNWMKSYIDRLQLEGLSDEERMEEMNKVNPKYVLRNYMAQMAIDKADNGDYALIDELYLLLQKPYDEQGQMEKWFTKRPEWARNKVGCSKLSCSS</sequence>
<feature type="binding site" evidence="8">
    <location>
        <position position="102"/>
    </location>
    <ligand>
        <name>ATP</name>
        <dbReference type="ChEBI" id="CHEBI:30616"/>
    </ligand>
</feature>
<feature type="binding site" evidence="8">
    <location>
        <position position="100"/>
    </location>
    <ligand>
        <name>ATP</name>
        <dbReference type="ChEBI" id="CHEBI:30616"/>
    </ligand>
</feature>
<dbReference type="NCBIfam" id="NF000658">
    <property type="entry name" value="PRK00029.1"/>
    <property type="match status" value="1"/>
</dbReference>
<feature type="binding site" evidence="8">
    <location>
        <position position="135"/>
    </location>
    <ligand>
        <name>ATP</name>
        <dbReference type="ChEBI" id="CHEBI:30616"/>
    </ligand>
</feature>
<evidence type="ECO:0000256" key="8">
    <source>
        <dbReference type="HAMAP-Rule" id="MF_00692"/>
    </source>
</evidence>
<comment type="similarity">
    <text evidence="1 8">Belongs to the SELO family.</text>
</comment>
<name>A0ABU2Y4C1_9FLAO</name>
<comment type="catalytic activity">
    <reaction evidence="8">
        <text>L-seryl-[protein] + UTP = O-(5'-uridylyl)-L-seryl-[protein] + diphosphate</text>
        <dbReference type="Rhea" id="RHEA:64604"/>
        <dbReference type="Rhea" id="RHEA-COMP:9863"/>
        <dbReference type="Rhea" id="RHEA-COMP:16635"/>
        <dbReference type="ChEBI" id="CHEBI:29999"/>
        <dbReference type="ChEBI" id="CHEBI:33019"/>
        <dbReference type="ChEBI" id="CHEBI:46398"/>
        <dbReference type="ChEBI" id="CHEBI:156051"/>
    </reaction>
</comment>
<evidence type="ECO:0000256" key="1">
    <source>
        <dbReference type="ARBA" id="ARBA00009747"/>
    </source>
</evidence>
<dbReference type="InterPro" id="IPR003846">
    <property type="entry name" value="SelO"/>
</dbReference>
<dbReference type="Proteomes" id="UP001252186">
    <property type="component" value="Unassembled WGS sequence"/>
</dbReference>
<dbReference type="EC" id="2.7.7.108" evidence="8"/>
<comment type="catalytic activity">
    <reaction evidence="8">
        <text>L-tyrosyl-[protein] + UTP = O-(5'-uridylyl)-L-tyrosyl-[protein] + diphosphate</text>
        <dbReference type="Rhea" id="RHEA:83887"/>
        <dbReference type="Rhea" id="RHEA-COMP:10136"/>
        <dbReference type="Rhea" id="RHEA-COMP:20238"/>
        <dbReference type="ChEBI" id="CHEBI:33019"/>
        <dbReference type="ChEBI" id="CHEBI:46398"/>
        <dbReference type="ChEBI" id="CHEBI:46858"/>
        <dbReference type="ChEBI" id="CHEBI:90602"/>
    </reaction>
</comment>
<comment type="catalytic activity">
    <reaction evidence="8">
        <text>L-seryl-[protein] + ATP = 3-O-(5'-adenylyl)-L-seryl-[protein] + diphosphate</text>
        <dbReference type="Rhea" id="RHEA:58120"/>
        <dbReference type="Rhea" id="RHEA-COMP:9863"/>
        <dbReference type="Rhea" id="RHEA-COMP:15073"/>
        <dbReference type="ChEBI" id="CHEBI:29999"/>
        <dbReference type="ChEBI" id="CHEBI:30616"/>
        <dbReference type="ChEBI" id="CHEBI:33019"/>
        <dbReference type="ChEBI" id="CHEBI:142516"/>
        <dbReference type="EC" id="2.7.7.108"/>
    </reaction>
</comment>
<keyword evidence="2 8" id="KW-0808">Transferase</keyword>
<feature type="binding site" evidence="8">
    <location>
        <position position="192"/>
    </location>
    <ligand>
        <name>ATP</name>
        <dbReference type="ChEBI" id="CHEBI:30616"/>
    </ligand>
</feature>
<protein>
    <recommendedName>
        <fullName evidence="8">Protein nucleotidyltransferase YdiU</fullName>
        <ecNumber evidence="8">2.7.7.-</ecNumber>
    </recommendedName>
    <alternativeName>
        <fullName evidence="8">Protein adenylyltransferase YdiU</fullName>
        <ecNumber evidence="8">2.7.7.108</ecNumber>
    </alternativeName>
    <alternativeName>
        <fullName evidence="8">Protein uridylyltransferase YdiU</fullName>
        <ecNumber evidence="8">2.7.7.-</ecNumber>
    </alternativeName>
</protein>
<keyword evidence="6 8" id="KW-0067">ATP-binding</keyword>
<organism evidence="9 10">
    <name type="scientific">Urechidicola vernalis</name>
    <dbReference type="NCBI Taxonomy" id="3075600"/>
    <lineage>
        <taxon>Bacteria</taxon>
        <taxon>Pseudomonadati</taxon>
        <taxon>Bacteroidota</taxon>
        <taxon>Flavobacteriia</taxon>
        <taxon>Flavobacteriales</taxon>
        <taxon>Flavobacteriaceae</taxon>
        <taxon>Urechidicola</taxon>
    </lineage>
</organism>
<dbReference type="RefSeq" id="WP_311593022.1">
    <property type="nucleotide sequence ID" value="NZ_JAVRHV010000003.1"/>
</dbReference>
<keyword evidence="7 8" id="KW-0460">Magnesium</keyword>
<comment type="catalytic activity">
    <reaction evidence="8">
        <text>L-threonyl-[protein] + ATP = 3-O-(5'-adenylyl)-L-threonyl-[protein] + diphosphate</text>
        <dbReference type="Rhea" id="RHEA:54292"/>
        <dbReference type="Rhea" id="RHEA-COMP:11060"/>
        <dbReference type="Rhea" id="RHEA-COMP:13847"/>
        <dbReference type="ChEBI" id="CHEBI:30013"/>
        <dbReference type="ChEBI" id="CHEBI:30616"/>
        <dbReference type="ChEBI" id="CHEBI:33019"/>
        <dbReference type="ChEBI" id="CHEBI:138113"/>
        <dbReference type="EC" id="2.7.7.108"/>
    </reaction>
</comment>
<evidence type="ECO:0000256" key="6">
    <source>
        <dbReference type="ARBA" id="ARBA00022840"/>
    </source>
</evidence>
<reference evidence="9 10" key="1">
    <citation type="submission" date="2023-09" db="EMBL/GenBank/DDBJ databases">
        <authorList>
            <person name="Rey-Velasco X."/>
        </authorList>
    </citation>
    <scope>NUCLEOTIDE SEQUENCE [LARGE SCALE GENOMIC DNA]</scope>
    <source>
        <strain evidence="9 10">P050</strain>
    </source>
</reference>
<feature type="binding site" evidence="8">
    <location>
        <position position="279"/>
    </location>
    <ligand>
        <name>ATP</name>
        <dbReference type="ChEBI" id="CHEBI:30616"/>
    </ligand>
</feature>
<comment type="function">
    <text evidence="8">Nucleotidyltransferase involved in the post-translational modification of proteins. It can catalyze the addition of adenosine monophosphate (AMP) or uridine monophosphate (UMP) to a protein, resulting in modifications known as AMPylation and UMPylation.</text>
</comment>
<feature type="binding site" evidence="8">
    <location>
        <position position="134"/>
    </location>
    <ligand>
        <name>ATP</name>
        <dbReference type="ChEBI" id="CHEBI:30616"/>
    </ligand>
</feature>
<evidence type="ECO:0000256" key="5">
    <source>
        <dbReference type="ARBA" id="ARBA00022741"/>
    </source>
</evidence>
<dbReference type="Pfam" id="PF02696">
    <property type="entry name" value="SelO"/>
    <property type="match status" value="1"/>
</dbReference>
<gene>
    <name evidence="8" type="primary">ydiU</name>
    <name evidence="8" type="synonym">selO</name>
    <name evidence="9" type="ORF">RM519_07280</name>
</gene>
<evidence type="ECO:0000256" key="2">
    <source>
        <dbReference type="ARBA" id="ARBA00022679"/>
    </source>
</evidence>
<proteinExistence type="inferred from homology"/>
<evidence type="ECO:0000256" key="3">
    <source>
        <dbReference type="ARBA" id="ARBA00022695"/>
    </source>
</evidence>
<comment type="caution">
    <text evidence="9">The sequence shown here is derived from an EMBL/GenBank/DDBJ whole genome shotgun (WGS) entry which is preliminary data.</text>
</comment>
<keyword evidence="10" id="KW-1185">Reference proteome</keyword>
<dbReference type="PANTHER" id="PTHR32057:SF14">
    <property type="entry name" value="PROTEIN ADENYLYLTRANSFERASE SELO, MITOCHONDRIAL"/>
    <property type="match status" value="1"/>
</dbReference>
<dbReference type="HAMAP" id="MF_00692">
    <property type="entry name" value="SelO"/>
    <property type="match status" value="1"/>
</dbReference>
<feature type="binding site" evidence="8">
    <location>
        <position position="199"/>
    </location>
    <ligand>
        <name>ATP</name>
        <dbReference type="ChEBI" id="CHEBI:30616"/>
    </ligand>
</feature>
<comment type="catalytic activity">
    <reaction evidence="8">
        <text>L-histidyl-[protein] + UTP = N(tele)-(5'-uridylyl)-L-histidyl-[protein] + diphosphate</text>
        <dbReference type="Rhea" id="RHEA:83891"/>
        <dbReference type="Rhea" id="RHEA-COMP:9745"/>
        <dbReference type="Rhea" id="RHEA-COMP:20239"/>
        <dbReference type="ChEBI" id="CHEBI:29979"/>
        <dbReference type="ChEBI" id="CHEBI:33019"/>
        <dbReference type="ChEBI" id="CHEBI:46398"/>
        <dbReference type="ChEBI" id="CHEBI:233474"/>
    </reaction>
</comment>
<comment type="cofactor">
    <cofactor evidence="8">
        <name>Mg(2+)</name>
        <dbReference type="ChEBI" id="CHEBI:18420"/>
    </cofactor>
    <cofactor evidence="8">
        <name>Mn(2+)</name>
        <dbReference type="ChEBI" id="CHEBI:29035"/>
    </cofactor>
</comment>
<keyword evidence="8" id="KW-0464">Manganese</keyword>
<evidence type="ECO:0000256" key="4">
    <source>
        <dbReference type="ARBA" id="ARBA00022723"/>
    </source>
</evidence>
<accession>A0ABU2Y4C1</accession>
<comment type="catalytic activity">
    <reaction evidence="8">
        <text>L-tyrosyl-[protein] + ATP = O-(5'-adenylyl)-L-tyrosyl-[protein] + diphosphate</text>
        <dbReference type="Rhea" id="RHEA:54288"/>
        <dbReference type="Rhea" id="RHEA-COMP:10136"/>
        <dbReference type="Rhea" id="RHEA-COMP:13846"/>
        <dbReference type="ChEBI" id="CHEBI:30616"/>
        <dbReference type="ChEBI" id="CHEBI:33019"/>
        <dbReference type="ChEBI" id="CHEBI:46858"/>
        <dbReference type="ChEBI" id="CHEBI:83624"/>
        <dbReference type="EC" id="2.7.7.108"/>
    </reaction>
</comment>
<evidence type="ECO:0000313" key="10">
    <source>
        <dbReference type="Proteomes" id="UP001252186"/>
    </source>
</evidence>
<dbReference type="EC" id="2.7.7.-" evidence="8"/>
<evidence type="ECO:0000313" key="9">
    <source>
        <dbReference type="EMBL" id="MDT0553041.1"/>
    </source>
</evidence>
<evidence type="ECO:0000256" key="7">
    <source>
        <dbReference type="ARBA" id="ARBA00022842"/>
    </source>
</evidence>
<feature type="binding site" evidence="8">
    <location>
        <position position="279"/>
    </location>
    <ligand>
        <name>Mg(2+)</name>
        <dbReference type="ChEBI" id="CHEBI:18420"/>
    </ligand>
</feature>
<feature type="binding site" evidence="8">
    <location>
        <position position="270"/>
    </location>
    <ligand>
        <name>Mg(2+)</name>
        <dbReference type="ChEBI" id="CHEBI:18420"/>
    </ligand>
</feature>
<keyword evidence="5 8" id="KW-0547">Nucleotide-binding</keyword>